<name>A0A161LE65_9BACT</name>
<reference evidence="3" key="1">
    <citation type="submission" date="2016-04" db="EMBL/GenBank/DDBJ databases">
        <title>Draft genome sequence of Paludibacter jiangxiensis strain NM7.</title>
        <authorList>
            <person name="Qiu Y."/>
            <person name="Matsuura N."/>
            <person name="Ohashi A."/>
            <person name="Tourlousse M.D."/>
            <person name="Sekiguchi Y."/>
        </authorList>
    </citation>
    <scope>NUCLEOTIDE SEQUENCE [LARGE SCALE GENOMIC DNA]</scope>
    <source>
        <strain evidence="3">NM7</strain>
    </source>
</reference>
<dbReference type="Proteomes" id="UP000076586">
    <property type="component" value="Unassembled WGS sequence"/>
</dbReference>
<dbReference type="PANTHER" id="PTHR14136">
    <property type="entry name" value="BTB_POZ DOMAIN-CONTAINING PROTEIN KCTD9"/>
    <property type="match status" value="1"/>
</dbReference>
<dbReference type="Gene3D" id="2.160.20.80">
    <property type="entry name" value="E3 ubiquitin-protein ligase SopA"/>
    <property type="match status" value="1"/>
</dbReference>
<evidence type="ECO:0000313" key="3">
    <source>
        <dbReference type="Proteomes" id="UP000076586"/>
    </source>
</evidence>
<proteinExistence type="predicted"/>
<protein>
    <recommendedName>
        <fullName evidence="4">Pentapeptide repeat-containing protein</fullName>
    </recommendedName>
</protein>
<evidence type="ECO:0000313" key="2">
    <source>
        <dbReference type="EMBL" id="GAT62785.1"/>
    </source>
</evidence>
<keyword evidence="1" id="KW-1133">Transmembrane helix</keyword>
<dbReference type="PANTHER" id="PTHR14136:SF17">
    <property type="entry name" value="BTB_POZ DOMAIN-CONTAINING PROTEIN KCTD9"/>
    <property type="match status" value="1"/>
</dbReference>
<dbReference type="Pfam" id="PF13599">
    <property type="entry name" value="Pentapeptide_4"/>
    <property type="match status" value="1"/>
</dbReference>
<feature type="transmembrane region" description="Helical" evidence="1">
    <location>
        <begin position="42"/>
        <end position="59"/>
    </location>
</feature>
<dbReference type="RefSeq" id="WP_068703407.1">
    <property type="nucleotide sequence ID" value="NZ_BDCR01000003.1"/>
</dbReference>
<dbReference type="InterPro" id="IPR001646">
    <property type="entry name" value="5peptide_repeat"/>
</dbReference>
<keyword evidence="3" id="KW-1185">Reference proteome</keyword>
<comment type="caution">
    <text evidence="2">The sequence shown here is derived from an EMBL/GenBank/DDBJ whole genome shotgun (WGS) entry which is preliminary data.</text>
</comment>
<reference evidence="3" key="2">
    <citation type="journal article" date="2017" name="Genome Announc.">
        <title>Draft genome sequence of Paludibacter jiangxiensis NM7(T), a propionate-producing fermentative bacterium.</title>
        <authorList>
            <person name="Qiu Y.-L."/>
            <person name="Tourlousse D.M."/>
            <person name="Matsuura N."/>
            <person name="Ohashi A."/>
            <person name="Sekiguchi Y."/>
        </authorList>
    </citation>
    <scope>NUCLEOTIDE SEQUENCE [LARGE SCALE GENOMIC DNA]</scope>
    <source>
        <strain evidence="3">NM7</strain>
    </source>
</reference>
<feature type="transmembrane region" description="Helical" evidence="1">
    <location>
        <begin position="6"/>
        <end position="21"/>
    </location>
</feature>
<dbReference type="SUPFAM" id="SSF141571">
    <property type="entry name" value="Pentapeptide repeat-like"/>
    <property type="match status" value="1"/>
</dbReference>
<sequence length="348" mass="39282">MNIVLIPIITLIVLFLTWVIVPKKYVERFFGKKQNPAEILKYIGVIVGSIIVICTLYNANETNNLTRKGQLDNRFIEASKLLSSENNFENISGVYTLNRIAKEASTDESQKGYSVLIKEILFTFLRENSDPILKDDILINVQCRKKKFVFQQIIKLLFDKENDFYMSSDKDLSSCCFSELSLENFNFNGFVLVSSDFSDSNLERSTFDNSTLLGSIMVSCNLKSASLKNVELDLVNLEQAYLSNANLSNSNFYQANMNSVVLDSANLSNSNLIRADLRNASIRKANLSNTNFSFADLRGADFSNAILSNTDFSYAIIDKTTNFKNTKLEKYPISRITESGNSKKLTKN</sequence>
<keyword evidence="1" id="KW-0472">Membrane</keyword>
<dbReference type="STRING" id="681398.PJIAN_388"/>
<organism evidence="2 3">
    <name type="scientific">Paludibacter jiangxiensis</name>
    <dbReference type="NCBI Taxonomy" id="681398"/>
    <lineage>
        <taxon>Bacteria</taxon>
        <taxon>Pseudomonadati</taxon>
        <taxon>Bacteroidota</taxon>
        <taxon>Bacteroidia</taxon>
        <taxon>Bacteroidales</taxon>
        <taxon>Paludibacteraceae</taxon>
        <taxon>Paludibacter</taxon>
    </lineage>
</organism>
<accession>A0A161LE65</accession>
<dbReference type="Pfam" id="PF00805">
    <property type="entry name" value="Pentapeptide"/>
    <property type="match status" value="1"/>
</dbReference>
<gene>
    <name evidence="2" type="ORF">PJIAN_388</name>
</gene>
<dbReference type="InterPro" id="IPR051082">
    <property type="entry name" value="Pentapeptide-BTB/POZ_domain"/>
</dbReference>
<dbReference type="AlphaFoldDB" id="A0A161LE65"/>
<dbReference type="OrthoDB" id="528527at2"/>
<evidence type="ECO:0008006" key="4">
    <source>
        <dbReference type="Google" id="ProtNLM"/>
    </source>
</evidence>
<evidence type="ECO:0000256" key="1">
    <source>
        <dbReference type="SAM" id="Phobius"/>
    </source>
</evidence>
<keyword evidence="1" id="KW-0812">Transmembrane</keyword>
<dbReference type="EMBL" id="BDCR01000003">
    <property type="protein sequence ID" value="GAT62785.1"/>
    <property type="molecule type" value="Genomic_DNA"/>
</dbReference>